<protein>
    <submittedName>
        <fullName evidence="1">Uncharacterized protein</fullName>
    </submittedName>
</protein>
<keyword evidence="2" id="KW-1185">Reference proteome</keyword>
<accession>A0A096AKG0</accession>
<dbReference type="Proteomes" id="UP000029628">
    <property type="component" value="Unassembled WGS sequence"/>
</dbReference>
<dbReference type="EMBL" id="JRNT01000008">
    <property type="protein sequence ID" value="KGF47593.1"/>
    <property type="molecule type" value="Genomic_DNA"/>
</dbReference>
<gene>
    <name evidence="1" type="ORF">HMPREF0872_04175</name>
</gene>
<proteinExistence type="predicted"/>
<organism evidence="1 2">
    <name type="scientific">Veillonella montpellierensis DNF00314</name>
    <dbReference type="NCBI Taxonomy" id="1401067"/>
    <lineage>
        <taxon>Bacteria</taxon>
        <taxon>Bacillati</taxon>
        <taxon>Bacillota</taxon>
        <taxon>Negativicutes</taxon>
        <taxon>Veillonellales</taxon>
        <taxon>Veillonellaceae</taxon>
        <taxon>Veillonella</taxon>
    </lineage>
</organism>
<dbReference type="RefSeq" id="WP_038152158.1">
    <property type="nucleotide sequence ID" value="NZ_JRNT01000008.1"/>
</dbReference>
<sequence length="59" mass="6595">MVNDVSIVGYAEYDSHYDGTLVTTVDELLVTLMCMNDVFISDYIEYDSTAIIDGPSNYC</sequence>
<name>A0A096AKG0_9FIRM</name>
<reference evidence="1 2" key="1">
    <citation type="submission" date="2014-07" db="EMBL/GenBank/DDBJ databases">
        <authorList>
            <person name="McCorrison J."/>
            <person name="Sanka R."/>
            <person name="Torralba M."/>
            <person name="Gillis M."/>
            <person name="Haft D.H."/>
            <person name="Methe B."/>
            <person name="Sutton G."/>
            <person name="Nelson K.E."/>
        </authorList>
    </citation>
    <scope>NUCLEOTIDE SEQUENCE [LARGE SCALE GENOMIC DNA]</scope>
    <source>
        <strain evidence="1 2">DNF00314</strain>
    </source>
</reference>
<comment type="caution">
    <text evidence="1">The sequence shown here is derived from an EMBL/GenBank/DDBJ whole genome shotgun (WGS) entry which is preliminary data.</text>
</comment>
<dbReference type="AlphaFoldDB" id="A0A096AKG0"/>
<evidence type="ECO:0000313" key="1">
    <source>
        <dbReference type="EMBL" id="KGF47593.1"/>
    </source>
</evidence>
<evidence type="ECO:0000313" key="2">
    <source>
        <dbReference type="Proteomes" id="UP000029628"/>
    </source>
</evidence>